<reference evidence="9" key="1">
    <citation type="submission" date="2021-04" db="EMBL/GenBank/DDBJ databases">
        <title>Dactylosporangium aurantiacum NRRL B-8018 full assembly.</title>
        <authorList>
            <person name="Hartkoorn R.C."/>
            <person name="Beaudoing E."/>
            <person name="Hot D."/>
        </authorList>
    </citation>
    <scope>NUCLEOTIDE SEQUENCE</scope>
    <source>
        <strain evidence="9">NRRL B-8018</strain>
    </source>
</reference>
<dbReference type="Gene3D" id="1.10.287.950">
    <property type="entry name" value="Methyl-accepting chemotaxis protein"/>
    <property type="match status" value="1"/>
</dbReference>
<dbReference type="Pfam" id="PF00015">
    <property type="entry name" value="MCPsignal"/>
    <property type="match status" value="1"/>
</dbReference>
<dbReference type="SUPFAM" id="SSF58104">
    <property type="entry name" value="Methyl-accepting chemotaxis protein (MCP) signaling domain"/>
    <property type="match status" value="1"/>
</dbReference>
<dbReference type="CDD" id="cd06225">
    <property type="entry name" value="HAMP"/>
    <property type="match status" value="1"/>
</dbReference>
<dbReference type="InterPro" id="IPR004089">
    <property type="entry name" value="MCPsignal_dom"/>
</dbReference>
<dbReference type="PROSITE" id="PS50111">
    <property type="entry name" value="CHEMOTAXIS_TRANSDUC_2"/>
    <property type="match status" value="1"/>
</dbReference>
<keyword evidence="3 5" id="KW-0807">Transducer</keyword>
<dbReference type="KEGG" id="daur:Daura_45500"/>
<proteinExistence type="inferred from homology"/>
<keyword evidence="1 6" id="KW-0812">Transmembrane</keyword>
<evidence type="ECO:0000256" key="4">
    <source>
        <dbReference type="ARBA" id="ARBA00029447"/>
    </source>
</evidence>
<dbReference type="InterPro" id="IPR004090">
    <property type="entry name" value="Chemotax_Me-accpt_rcpt"/>
</dbReference>
<evidence type="ECO:0000256" key="1">
    <source>
        <dbReference type="ARBA" id="ARBA00022692"/>
    </source>
</evidence>
<dbReference type="PRINTS" id="PR00260">
    <property type="entry name" value="CHEMTRNSDUCR"/>
</dbReference>
<keyword evidence="2 6" id="KW-1133">Transmembrane helix</keyword>
<evidence type="ECO:0000256" key="6">
    <source>
        <dbReference type="SAM" id="Phobius"/>
    </source>
</evidence>
<name>A0A9Q9MGF0_9ACTN</name>
<dbReference type="OrthoDB" id="3506500at2"/>
<evidence type="ECO:0000256" key="5">
    <source>
        <dbReference type="PROSITE-ProRule" id="PRU00284"/>
    </source>
</evidence>
<comment type="similarity">
    <text evidence="4">Belongs to the methyl-accepting chemotaxis (MCP) protein family.</text>
</comment>
<dbReference type="RefSeq" id="WP_156090226.1">
    <property type="nucleotide sequence ID" value="NZ_CP073767.1"/>
</dbReference>
<keyword evidence="6" id="KW-0472">Membrane</keyword>
<sequence length="538" mass="56123">MGVLRSTGVIPRLVVGFTIIALCVVAIWLAAATASRGTRQTAERLAAARAQLDAAEQLKFRITDISGWQVGYAFDIVRGAPGAADDSGETRAAFLGSMRDFAAELETMARLPLPAADREDVQAIRTAFDEFARLDDRVVAAYRAGTPEQTRVANDLVVGEGLQVYAQISEPVDQLLVRAQQRADAAGESARATAGRTGRLADVVGGVALALSTLMALALSLSIVRPLRALHDRLSDIAEGDGDLTHRLAVSGNDEFTAVSREFNTFADKISSLVRAISGSASTVEVASRQLTETSTRIMAGAQETAARSGRIVASADEVSDNVRTVATGAEQMSASIQQIAGTTAEAARIGGQTTELTHSAFDLIGRLTGSSRQIGDVIKVINDIAEQTNLLALNATIEAARAGAAGKGFAVVAGEVKDLAQETGRATGDIAAKVQSIQADTAAATEAINRIVEITGRLGDYQTTIAAAVEQQTATTTEMSRNISQAAAGSADIAADISTISEAARATTDGVEDTRTAAHDLSAMSRELRALVGQFRV</sequence>
<accession>A0A9Q9MGF0</accession>
<gene>
    <name evidence="9" type="ORF">Daura_45500</name>
</gene>
<dbReference type="AlphaFoldDB" id="A0A9Q9MGF0"/>
<dbReference type="PANTHER" id="PTHR32089">
    <property type="entry name" value="METHYL-ACCEPTING CHEMOTAXIS PROTEIN MCPB"/>
    <property type="match status" value="1"/>
</dbReference>
<dbReference type="GO" id="GO:0007165">
    <property type="term" value="P:signal transduction"/>
    <property type="evidence" value="ECO:0007669"/>
    <property type="project" value="UniProtKB-KW"/>
</dbReference>
<evidence type="ECO:0000313" key="10">
    <source>
        <dbReference type="Proteomes" id="UP001058003"/>
    </source>
</evidence>
<protein>
    <submittedName>
        <fullName evidence="9">Methyl-accepting chemotaxis protein</fullName>
    </submittedName>
</protein>
<dbReference type="SMART" id="SM00283">
    <property type="entry name" value="MA"/>
    <property type="match status" value="1"/>
</dbReference>
<dbReference type="GO" id="GO:0006935">
    <property type="term" value="P:chemotaxis"/>
    <property type="evidence" value="ECO:0007669"/>
    <property type="project" value="InterPro"/>
</dbReference>
<organism evidence="9 10">
    <name type="scientific">Dactylosporangium aurantiacum</name>
    <dbReference type="NCBI Taxonomy" id="35754"/>
    <lineage>
        <taxon>Bacteria</taxon>
        <taxon>Bacillati</taxon>
        <taxon>Actinomycetota</taxon>
        <taxon>Actinomycetes</taxon>
        <taxon>Micromonosporales</taxon>
        <taxon>Micromonosporaceae</taxon>
        <taxon>Dactylosporangium</taxon>
    </lineage>
</organism>
<evidence type="ECO:0000256" key="2">
    <source>
        <dbReference type="ARBA" id="ARBA00022989"/>
    </source>
</evidence>
<evidence type="ECO:0000313" key="9">
    <source>
        <dbReference type="EMBL" id="UWZ53695.1"/>
    </source>
</evidence>
<evidence type="ECO:0000259" key="8">
    <source>
        <dbReference type="PROSITE" id="PS50885"/>
    </source>
</evidence>
<dbReference type="SMART" id="SM00304">
    <property type="entry name" value="HAMP"/>
    <property type="match status" value="1"/>
</dbReference>
<evidence type="ECO:0000259" key="7">
    <source>
        <dbReference type="PROSITE" id="PS50111"/>
    </source>
</evidence>
<dbReference type="PROSITE" id="PS50885">
    <property type="entry name" value="HAMP"/>
    <property type="match status" value="1"/>
</dbReference>
<dbReference type="Proteomes" id="UP001058003">
    <property type="component" value="Chromosome"/>
</dbReference>
<dbReference type="GO" id="GO:0004888">
    <property type="term" value="F:transmembrane signaling receptor activity"/>
    <property type="evidence" value="ECO:0007669"/>
    <property type="project" value="InterPro"/>
</dbReference>
<dbReference type="PANTHER" id="PTHR32089:SF112">
    <property type="entry name" value="LYSOZYME-LIKE PROTEIN-RELATED"/>
    <property type="match status" value="1"/>
</dbReference>
<dbReference type="InterPro" id="IPR003660">
    <property type="entry name" value="HAMP_dom"/>
</dbReference>
<feature type="transmembrane region" description="Helical" evidence="6">
    <location>
        <begin position="12"/>
        <end position="34"/>
    </location>
</feature>
<dbReference type="GO" id="GO:0016020">
    <property type="term" value="C:membrane"/>
    <property type="evidence" value="ECO:0007669"/>
    <property type="project" value="InterPro"/>
</dbReference>
<feature type="transmembrane region" description="Helical" evidence="6">
    <location>
        <begin position="200"/>
        <end position="224"/>
    </location>
</feature>
<dbReference type="Pfam" id="PF00672">
    <property type="entry name" value="HAMP"/>
    <property type="match status" value="1"/>
</dbReference>
<feature type="domain" description="Methyl-accepting transducer" evidence="7">
    <location>
        <begin position="280"/>
        <end position="523"/>
    </location>
</feature>
<keyword evidence="10" id="KW-1185">Reference proteome</keyword>
<evidence type="ECO:0000256" key="3">
    <source>
        <dbReference type="ARBA" id="ARBA00023224"/>
    </source>
</evidence>
<feature type="domain" description="HAMP" evidence="8">
    <location>
        <begin position="221"/>
        <end position="275"/>
    </location>
</feature>
<dbReference type="EMBL" id="CP073767">
    <property type="protein sequence ID" value="UWZ53695.1"/>
    <property type="molecule type" value="Genomic_DNA"/>
</dbReference>